<dbReference type="InterPro" id="IPR001253">
    <property type="entry name" value="TIF_eIF-1A"/>
</dbReference>
<dbReference type="PANTHER" id="PTHR21641:SF0">
    <property type="entry name" value="RNA-BINDING PROTEIN EIF1AD-RELATED"/>
    <property type="match status" value="1"/>
</dbReference>
<keyword evidence="2" id="KW-0694">RNA-binding</keyword>
<accession>A0ABR2W218</accession>
<dbReference type="SMART" id="SM00652">
    <property type="entry name" value="eIF1a"/>
    <property type="match status" value="1"/>
</dbReference>
<keyword evidence="3" id="KW-0396">Initiation factor</keyword>
<name>A0ABR2W218_9FUNG</name>
<keyword evidence="3" id="KW-0648">Protein biosynthesis</keyword>
<evidence type="ECO:0000313" key="7">
    <source>
        <dbReference type="Proteomes" id="UP001479436"/>
    </source>
</evidence>
<dbReference type="Gene3D" id="2.40.50.140">
    <property type="entry name" value="Nucleic acid-binding proteins"/>
    <property type="match status" value="1"/>
</dbReference>
<evidence type="ECO:0000256" key="1">
    <source>
        <dbReference type="ARBA" id="ARBA00007340"/>
    </source>
</evidence>
<dbReference type="InterPro" id="IPR012340">
    <property type="entry name" value="NA-bd_OB-fold"/>
</dbReference>
<organism evidence="6 7">
    <name type="scientific">Basidiobolus ranarum</name>
    <dbReference type="NCBI Taxonomy" id="34480"/>
    <lineage>
        <taxon>Eukaryota</taxon>
        <taxon>Fungi</taxon>
        <taxon>Fungi incertae sedis</taxon>
        <taxon>Zoopagomycota</taxon>
        <taxon>Entomophthoromycotina</taxon>
        <taxon>Basidiobolomycetes</taxon>
        <taxon>Basidiobolales</taxon>
        <taxon>Basidiobolaceae</taxon>
        <taxon>Basidiobolus</taxon>
    </lineage>
</organism>
<feature type="domain" description="S1-like" evidence="5">
    <location>
        <begin position="21"/>
        <end position="86"/>
    </location>
</feature>
<comment type="caution">
    <text evidence="6">The sequence shown here is derived from an EMBL/GenBank/DDBJ whole genome shotgun (WGS) entry which is preliminary data.</text>
</comment>
<reference evidence="6 7" key="1">
    <citation type="submission" date="2023-04" db="EMBL/GenBank/DDBJ databases">
        <title>Genome of Basidiobolus ranarum AG-B5.</title>
        <authorList>
            <person name="Stajich J.E."/>
            <person name="Carter-House D."/>
            <person name="Gryganskyi A."/>
        </authorList>
    </citation>
    <scope>NUCLEOTIDE SEQUENCE [LARGE SCALE GENOMIC DNA]</scope>
    <source>
        <strain evidence="6 7">AG-B5</strain>
    </source>
</reference>
<gene>
    <name evidence="6" type="ORF">K7432_006240</name>
</gene>
<dbReference type="PANTHER" id="PTHR21641">
    <property type="entry name" value="TRANSLATION INITIATION FACTOR-RELATED"/>
    <property type="match status" value="1"/>
</dbReference>
<dbReference type="InterPro" id="IPR039294">
    <property type="entry name" value="EIF1AD"/>
</dbReference>
<evidence type="ECO:0000259" key="5">
    <source>
        <dbReference type="PROSITE" id="PS50832"/>
    </source>
</evidence>
<proteinExistence type="inferred from homology"/>
<evidence type="ECO:0000256" key="3">
    <source>
        <dbReference type="PROSITE-ProRule" id="PRU00181"/>
    </source>
</evidence>
<keyword evidence="7" id="KW-1185">Reference proteome</keyword>
<evidence type="ECO:0000313" key="6">
    <source>
        <dbReference type="EMBL" id="KAK9717402.1"/>
    </source>
</evidence>
<evidence type="ECO:0000256" key="4">
    <source>
        <dbReference type="SAM" id="MobiDB-lite"/>
    </source>
</evidence>
<feature type="region of interest" description="Disordered" evidence="4">
    <location>
        <begin position="97"/>
        <end position="143"/>
    </location>
</feature>
<dbReference type="Proteomes" id="UP001479436">
    <property type="component" value="Unassembled WGS sequence"/>
</dbReference>
<dbReference type="PROSITE" id="PS50832">
    <property type="entry name" value="S1_IF1_TYPE"/>
    <property type="match status" value="1"/>
</dbReference>
<dbReference type="SUPFAM" id="SSF50249">
    <property type="entry name" value="Nucleic acid-binding proteins"/>
    <property type="match status" value="1"/>
</dbReference>
<dbReference type="InterPro" id="IPR006196">
    <property type="entry name" value="RNA-binding_domain_S1_IF1"/>
</dbReference>
<comment type="similarity">
    <text evidence="1">Belongs to the EIF1AD family.</text>
</comment>
<sequence>MSRKKVTQDFFSACPEPTANQIFARVVGPRGQNLHEVELTDGKQVLVSLPSKYRNLVYVKRGHFVIVEPCEHTDTKIFADIVQVLFPNHVKDLTTRGLFPPEFTDKKEESSDDSDDDLLFHNPNHTVATDSSDDSEGESDGED</sequence>
<evidence type="ECO:0000256" key="2">
    <source>
        <dbReference type="ARBA" id="ARBA00022884"/>
    </source>
</evidence>
<feature type="compositionally biased region" description="Acidic residues" evidence="4">
    <location>
        <begin position="131"/>
        <end position="143"/>
    </location>
</feature>
<protein>
    <recommendedName>
        <fullName evidence="5">S1-like domain-containing protein</fullName>
    </recommendedName>
</protein>
<dbReference type="EMBL" id="JASJQH010007144">
    <property type="protein sequence ID" value="KAK9717402.1"/>
    <property type="molecule type" value="Genomic_DNA"/>
</dbReference>
<dbReference type="Pfam" id="PF01176">
    <property type="entry name" value="eIF-1a"/>
    <property type="match status" value="1"/>
</dbReference>